<dbReference type="EMBL" id="CP159925">
    <property type="protein sequence ID" value="XCO76917.1"/>
    <property type="molecule type" value="Genomic_DNA"/>
</dbReference>
<name>A0AAU8MX45_9GAMM</name>
<dbReference type="RefSeq" id="WP_064749203.1">
    <property type="nucleotide sequence ID" value="NZ_CP159925.1"/>
</dbReference>
<dbReference type="Proteomes" id="UP001387215">
    <property type="component" value="Unassembled WGS sequence"/>
</dbReference>
<sequence>MKVSGFNVDPRRRYDGPEFMEYCISEKAYLPADRDRTPCITCPLGQLCEAGFHEQVRLVTSGQNPSLTECKVFPDEALSRDGLLSGLSSEQRAFVLRHVFDVEEESRNE</sequence>
<dbReference type="EMBL" id="JBANDL010000002">
    <property type="protein sequence ID" value="MEI2453514.1"/>
    <property type="molecule type" value="Genomic_DNA"/>
</dbReference>
<evidence type="ECO:0000313" key="1">
    <source>
        <dbReference type="EMBL" id="MEI2453514.1"/>
    </source>
</evidence>
<reference evidence="2" key="2">
    <citation type="submission" date="2024-06" db="EMBL/GenBank/DDBJ databases">
        <authorList>
            <person name="Li S."/>
        </authorList>
    </citation>
    <scope>NUCLEOTIDE SEQUENCE</scope>
    <source>
        <strain evidence="2">SR10</strain>
    </source>
</reference>
<evidence type="ECO:0000313" key="3">
    <source>
        <dbReference type="Proteomes" id="UP001387215"/>
    </source>
</evidence>
<accession>A0AAU8MX45</accession>
<proteinExistence type="predicted"/>
<keyword evidence="3" id="KW-1185">Reference proteome</keyword>
<gene>
    <name evidence="2" type="ORF">ABU614_09080</name>
    <name evidence="1" type="ORF">V2J18_02360</name>
</gene>
<reference evidence="1 3" key="1">
    <citation type="submission" date="2024-02" db="EMBL/GenBank/DDBJ databases">
        <title>Lysobacter Genome Sequencing and Mining.</title>
        <authorList>
            <person name="Bierman J."/>
            <person name="Walker M.C."/>
        </authorList>
    </citation>
    <scope>NUCLEOTIDE SEQUENCE [LARGE SCALE GENOMIC DNA]</scope>
    <source>
        <strain evidence="1 3">PB6250</strain>
    </source>
</reference>
<organism evidence="2">
    <name type="scientific">Lysobacter firmicutimachus</name>
    <dbReference type="NCBI Taxonomy" id="1792846"/>
    <lineage>
        <taxon>Bacteria</taxon>
        <taxon>Pseudomonadati</taxon>
        <taxon>Pseudomonadota</taxon>
        <taxon>Gammaproteobacteria</taxon>
        <taxon>Lysobacterales</taxon>
        <taxon>Lysobacteraceae</taxon>
        <taxon>Lysobacter</taxon>
    </lineage>
</organism>
<evidence type="ECO:0000313" key="2">
    <source>
        <dbReference type="EMBL" id="XCO76917.1"/>
    </source>
</evidence>
<protein>
    <submittedName>
        <fullName evidence="2">Uncharacterized protein</fullName>
    </submittedName>
</protein>
<dbReference type="AlphaFoldDB" id="A0AAU8MX45"/>